<dbReference type="Proteomes" id="UP000054477">
    <property type="component" value="Unassembled WGS sequence"/>
</dbReference>
<reference evidence="4" key="2">
    <citation type="submission" date="2015-01" db="EMBL/GenBank/DDBJ databases">
        <title>Evolutionary Origins and Diversification of the Mycorrhizal Mutualists.</title>
        <authorList>
            <consortium name="DOE Joint Genome Institute"/>
            <consortium name="Mycorrhizal Genomics Consortium"/>
            <person name="Kohler A."/>
            <person name="Kuo A."/>
            <person name="Nagy L.G."/>
            <person name="Floudas D."/>
            <person name="Copeland A."/>
            <person name="Barry K.W."/>
            <person name="Cichocki N."/>
            <person name="Veneault-Fourrey C."/>
            <person name="LaButti K."/>
            <person name="Lindquist E.A."/>
            <person name="Lipzen A."/>
            <person name="Lundell T."/>
            <person name="Morin E."/>
            <person name="Murat C."/>
            <person name="Riley R."/>
            <person name="Ohm R."/>
            <person name="Sun H."/>
            <person name="Tunlid A."/>
            <person name="Henrissat B."/>
            <person name="Grigoriev I.V."/>
            <person name="Hibbett D.S."/>
            <person name="Martin F."/>
        </authorList>
    </citation>
    <scope>NUCLEOTIDE SEQUENCE [LARGE SCALE GENOMIC DNA]</scope>
    <source>
        <strain evidence="4">LaAM-08-1</strain>
    </source>
</reference>
<keyword evidence="4" id="KW-1185">Reference proteome</keyword>
<gene>
    <name evidence="3" type="ORF">K443DRAFT_675223</name>
</gene>
<feature type="transmembrane region" description="Helical" evidence="2">
    <location>
        <begin position="106"/>
        <end position="130"/>
    </location>
</feature>
<keyword evidence="2" id="KW-0472">Membrane</keyword>
<evidence type="ECO:0000256" key="2">
    <source>
        <dbReference type="SAM" id="Phobius"/>
    </source>
</evidence>
<dbReference type="HOGENOM" id="CLU_1787155_0_0_1"/>
<feature type="region of interest" description="Disordered" evidence="1">
    <location>
        <begin position="36"/>
        <end position="69"/>
    </location>
</feature>
<dbReference type="EMBL" id="KN838561">
    <property type="protein sequence ID" value="KIK05264.1"/>
    <property type="molecule type" value="Genomic_DNA"/>
</dbReference>
<keyword evidence="2" id="KW-0812">Transmembrane</keyword>
<accession>A0A0C9XUA0</accession>
<reference evidence="3 4" key="1">
    <citation type="submission" date="2014-04" db="EMBL/GenBank/DDBJ databases">
        <authorList>
            <consortium name="DOE Joint Genome Institute"/>
            <person name="Kuo A."/>
            <person name="Kohler A."/>
            <person name="Nagy L.G."/>
            <person name="Floudas D."/>
            <person name="Copeland A."/>
            <person name="Barry K.W."/>
            <person name="Cichocki N."/>
            <person name="Veneault-Fourrey C."/>
            <person name="LaButti K."/>
            <person name="Lindquist E.A."/>
            <person name="Lipzen A."/>
            <person name="Lundell T."/>
            <person name="Morin E."/>
            <person name="Murat C."/>
            <person name="Sun H."/>
            <person name="Tunlid A."/>
            <person name="Henrissat B."/>
            <person name="Grigoriev I.V."/>
            <person name="Hibbett D.S."/>
            <person name="Martin F."/>
            <person name="Nordberg H.P."/>
            <person name="Cantor M.N."/>
            <person name="Hua S.X."/>
        </authorList>
    </citation>
    <scope>NUCLEOTIDE SEQUENCE [LARGE SCALE GENOMIC DNA]</scope>
    <source>
        <strain evidence="3 4">LaAM-08-1</strain>
    </source>
</reference>
<feature type="compositionally biased region" description="Basic residues" evidence="1">
    <location>
        <begin position="48"/>
        <end position="66"/>
    </location>
</feature>
<name>A0A0C9XUA0_9AGAR</name>
<evidence type="ECO:0000256" key="1">
    <source>
        <dbReference type="SAM" id="MobiDB-lite"/>
    </source>
</evidence>
<evidence type="ECO:0000313" key="4">
    <source>
        <dbReference type="Proteomes" id="UP000054477"/>
    </source>
</evidence>
<dbReference type="AlphaFoldDB" id="A0A0C9XUA0"/>
<protein>
    <submittedName>
        <fullName evidence="3">Uncharacterized protein</fullName>
    </submittedName>
</protein>
<keyword evidence="2" id="KW-1133">Transmembrane helix</keyword>
<organism evidence="3 4">
    <name type="scientific">Laccaria amethystina LaAM-08-1</name>
    <dbReference type="NCBI Taxonomy" id="1095629"/>
    <lineage>
        <taxon>Eukaryota</taxon>
        <taxon>Fungi</taxon>
        <taxon>Dikarya</taxon>
        <taxon>Basidiomycota</taxon>
        <taxon>Agaricomycotina</taxon>
        <taxon>Agaricomycetes</taxon>
        <taxon>Agaricomycetidae</taxon>
        <taxon>Agaricales</taxon>
        <taxon>Agaricineae</taxon>
        <taxon>Hydnangiaceae</taxon>
        <taxon>Laccaria</taxon>
    </lineage>
</organism>
<dbReference type="OrthoDB" id="10349222at2759"/>
<sequence length="145" mass="15829">MQAIEQKFYPIDDAKYGCYMDTQRRVARWVEQTHHTHSSNVAVEGKGSKSRRSSTSRSRSHKRSRHREIVGFAPPVPKLPFSAGSSVPFPSDIGVSPAIALLSSSLLVFAILPSLIAISVFAAALTYASLESERPNKIKTEESGG</sequence>
<proteinExistence type="predicted"/>
<evidence type="ECO:0000313" key="3">
    <source>
        <dbReference type="EMBL" id="KIK05264.1"/>
    </source>
</evidence>